<gene>
    <name evidence="1" type="ORF">ABOM_002716</name>
</gene>
<organism evidence="1 2">
    <name type="scientific">Aspergillus bombycis</name>
    <dbReference type="NCBI Taxonomy" id="109264"/>
    <lineage>
        <taxon>Eukaryota</taxon>
        <taxon>Fungi</taxon>
        <taxon>Dikarya</taxon>
        <taxon>Ascomycota</taxon>
        <taxon>Pezizomycotina</taxon>
        <taxon>Eurotiomycetes</taxon>
        <taxon>Eurotiomycetidae</taxon>
        <taxon>Eurotiales</taxon>
        <taxon>Aspergillaceae</taxon>
        <taxon>Aspergillus</taxon>
    </lineage>
</organism>
<evidence type="ECO:0000313" key="1">
    <source>
        <dbReference type="EMBL" id="OGM47938.1"/>
    </source>
</evidence>
<dbReference type="RefSeq" id="XP_022391655.1">
    <property type="nucleotide sequence ID" value="XM_022529846.1"/>
</dbReference>
<dbReference type="AlphaFoldDB" id="A0A1F8A9H0"/>
<reference evidence="1 2" key="1">
    <citation type="journal article" date="2016" name="Genome Biol. Evol.">
        <title>Draft genome sequence of an aflatoxigenic Aspergillus species, A. bombycis.</title>
        <authorList>
            <person name="Moore G.G."/>
            <person name="Mack B.M."/>
            <person name="Beltz S.B."/>
            <person name="Gilbert M.K."/>
        </authorList>
    </citation>
    <scope>NUCLEOTIDE SEQUENCE [LARGE SCALE GENOMIC DNA]</scope>
    <source>
        <strain evidence="2">NRRL 26010</strain>
    </source>
</reference>
<accession>A0A1F8A9H0</accession>
<dbReference type="OrthoDB" id="4161589at2759"/>
<dbReference type="PANTHER" id="PTHR37012">
    <property type="entry name" value="B-ZIP TRANSCRIPTION FACTOR (EUROFUNG)-RELATED"/>
    <property type="match status" value="1"/>
</dbReference>
<dbReference type="PANTHER" id="PTHR37012:SF6">
    <property type="entry name" value="BZIP TRANSCRIPTION FACTOR"/>
    <property type="match status" value="1"/>
</dbReference>
<protein>
    <submittedName>
        <fullName evidence="1">Uncharacterized protein</fullName>
    </submittedName>
</protein>
<dbReference type="Proteomes" id="UP000179179">
    <property type="component" value="Unassembled WGS sequence"/>
</dbReference>
<dbReference type="InterPro" id="IPR021833">
    <property type="entry name" value="DUF3425"/>
</dbReference>
<dbReference type="GeneID" id="34446106"/>
<sequence>MIAAVEALQRGCQERLRAIFSSWEQVSPWLKVSSHRGGDVTPIRSYPSNASHGFPSSHSNLASPLLASETASGSPAAGFLTPIDEYGHISPPLSATCPWLAHPDQIAACPSLPSPLDLLHGTRRSFLADNISHVLQVRAIRDPERLASGWLIYGFSKGRVSPGLTAVSQIPPFLRPVLLQMPCGHPAALDLLILPQIRINLTENWEKNDFREVFDYMSCCQKVRQRGYPGARRPRQSLYPIGDFLRVRVGGD</sequence>
<comment type="caution">
    <text evidence="1">The sequence shown here is derived from an EMBL/GenBank/DDBJ whole genome shotgun (WGS) entry which is preliminary data.</text>
</comment>
<name>A0A1F8A9H0_9EURO</name>
<dbReference type="EMBL" id="LYCR01000019">
    <property type="protein sequence ID" value="OGM47938.1"/>
    <property type="molecule type" value="Genomic_DNA"/>
</dbReference>
<dbReference type="Pfam" id="PF11905">
    <property type="entry name" value="DUF3425"/>
    <property type="match status" value="1"/>
</dbReference>
<proteinExistence type="predicted"/>
<evidence type="ECO:0000313" key="2">
    <source>
        <dbReference type="Proteomes" id="UP000179179"/>
    </source>
</evidence>
<keyword evidence="2" id="KW-1185">Reference proteome</keyword>